<comment type="subcellular location">
    <subcellularLocation>
        <location evidence="1">Nucleus</location>
    </subcellularLocation>
</comment>
<dbReference type="PANTHER" id="PTHR46910:SF3">
    <property type="entry name" value="HALOTOLERANCE PROTEIN 9-RELATED"/>
    <property type="match status" value="1"/>
</dbReference>
<feature type="compositionally biased region" description="Polar residues" evidence="5">
    <location>
        <begin position="41"/>
        <end position="66"/>
    </location>
</feature>
<dbReference type="RefSeq" id="XP_034012830.1">
    <property type="nucleotide sequence ID" value="XM_034155063.1"/>
</dbReference>
<evidence type="ECO:0000259" key="6">
    <source>
        <dbReference type="SMART" id="SM00906"/>
    </source>
</evidence>
<accession>A0A642UQH3</accession>
<dbReference type="GO" id="GO:0008270">
    <property type="term" value="F:zinc ion binding"/>
    <property type="evidence" value="ECO:0007669"/>
    <property type="project" value="InterPro"/>
</dbReference>
<dbReference type="SMART" id="SM00906">
    <property type="entry name" value="Fungal_trans"/>
    <property type="match status" value="1"/>
</dbReference>
<evidence type="ECO:0000313" key="8">
    <source>
        <dbReference type="Proteomes" id="UP000449547"/>
    </source>
</evidence>
<protein>
    <recommendedName>
        <fullName evidence="6">Xylanolytic transcriptional activator regulatory domain-containing protein</fullName>
    </recommendedName>
</protein>
<dbReference type="OMA" id="FQFTLQF"/>
<dbReference type="OrthoDB" id="189997at2759"/>
<feature type="region of interest" description="Disordered" evidence="5">
    <location>
        <begin position="93"/>
        <end position="117"/>
    </location>
</feature>
<dbReference type="GeneID" id="54781065"/>
<feature type="compositionally biased region" description="Basic and acidic residues" evidence="5">
    <location>
        <begin position="27"/>
        <end position="40"/>
    </location>
</feature>
<feature type="region of interest" description="Disordered" evidence="5">
    <location>
        <begin position="1"/>
        <end position="81"/>
    </location>
</feature>
<evidence type="ECO:0000256" key="4">
    <source>
        <dbReference type="ARBA" id="ARBA00023242"/>
    </source>
</evidence>
<keyword evidence="2" id="KW-0479">Metal-binding</keyword>
<dbReference type="GO" id="GO:0003700">
    <property type="term" value="F:DNA-binding transcription factor activity"/>
    <property type="evidence" value="ECO:0007669"/>
    <property type="project" value="InterPro"/>
</dbReference>
<comment type="caution">
    <text evidence="7">The sequence shown here is derived from an EMBL/GenBank/DDBJ whole genome shotgun (WGS) entry which is preliminary data.</text>
</comment>
<evidence type="ECO:0000256" key="5">
    <source>
        <dbReference type="SAM" id="MobiDB-lite"/>
    </source>
</evidence>
<dbReference type="GO" id="GO:0006351">
    <property type="term" value="P:DNA-templated transcription"/>
    <property type="evidence" value="ECO:0007669"/>
    <property type="project" value="InterPro"/>
</dbReference>
<evidence type="ECO:0000313" key="7">
    <source>
        <dbReference type="EMBL" id="KAA8903528.1"/>
    </source>
</evidence>
<proteinExistence type="predicted"/>
<gene>
    <name evidence="7" type="ORF">DIURU_002414</name>
</gene>
<name>A0A642UQH3_DIURU</name>
<dbReference type="GO" id="GO:0003677">
    <property type="term" value="F:DNA binding"/>
    <property type="evidence" value="ECO:0007669"/>
    <property type="project" value="UniProtKB-KW"/>
</dbReference>
<organism evidence="7 8">
    <name type="scientific">Diutina rugosa</name>
    <name type="common">Yeast</name>
    <name type="synonym">Candida rugosa</name>
    <dbReference type="NCBI Taxonomy" id="5481"/>
    <lineage>
        <taxon>Eukaryota</taxon>
        <taxon>Fungi</taxon>
        <taxon>Dikarya</taxon>
        <taxon>Ascomycota</taxon>
        <taxon>Saccharomycotina</taxon>
        <taxon>Pichiomycetes</taxon>
        <taxon>Debaryomycetaceae</taxon>
        <taxon>Diutina</taxon>
    </lineage>
</organism>
<keyword evidence="8" id="KW-1185">Reference proteome</keyword>
<dbReference type="InterPro" id="IPR007219">
    <property type="entry name" value="XnlR_reg_dom"/>
</dbReference>
<reference evidence="7 8" key="1">
    <citation type="submission" date="2019-07" db="EMBL/GenBank/DDBJ databases">
        <title>Genome assembly of two rare yeast pathogens: Diutina rugosa and Trichomonascus ciferrii.</title>
        <authorList>
            <person name="Mixao V."/>
            <person name="Saus E."/>
            <person name="Hansen A."/>
            <person name="Lass-Flor C."/>
            <person name="Gabaldon T."/>
        </authorList>
    </citation>
    <scope>NUCLEOTIDE SEQUENCE [LARGE SCALE GENOMIC DNA]</scope>
    <source>
        <strain evidence="7 8">CBS 613</strain>
    </source>
</reference>
<dbReference type="Pfam" id="PF04082">
    <property type="entry name" value="Fungal_trans"/>
    <property type="match status" value="1"/>
</dbReference>
<dbReference type="AlphaFoldDB" id="A0A642UQH3"/>
<evidence type="ECO:0000256" key="1">
    <source>
        <dbReference type="ARBA" id="ARBA00004123"/>
    </source>
</evidence>
<feature type="domain" description="Xylanolytic transcriptional activator regulatory" evidence="6">
    <location>
        <begin position="287"/>
        <end position="352"/>
    </location>
</feature>
<dbReference type="CDD" id="cd12148">
    <property type="entry name" value="fungal_TF_MHR"/>
    <property type="match status" value="1"/>
</dbReference>
<feature type="compositionally biased region" description="Low complexity" evidence="5">
    <location>
        <begin position="107"/>
        <end position="117"/>
    </location>
</feature>
<dbReference type="GO" id="GO:0005634">
    <property type="term" value="C:nucleus"/>
    <property type="evidence" value="ECO:0007669"/>
    <property type="project" value="UniProtKB-SubCell"/>
</dbReference>
<evidence type="ECO:0000256" key="3">
    <source>
        <dbReference type="ARBA" id="ARBA00023125"/>
    </source>
</evidence>
<feature type="compositionally biased region" description="Polar residues" evidence="5">
    <location>
        <begin position="95"/>
        <end position="106"/>
    </location>
</feature>
<dbReference type="VEuPathDB" id="FungiDB:DIURU_002414"/>
<dbReference type="Proteomes" id="UP000449547">
    <property type="component" value="Unassembled WGS sequence"/>
</dbReference>
<dbReference type="PANTHER" id="PTHR46910">
    <property type="entry name" value="TRANSCRIPTION FACTOR PDR1"/>
    <property type="match status" value="1"/>
</dbReference>
<dbReference type="EMBL" id="SWFT01000067">
    <property type="protein sequence ID" value="KAA8903528.1"/>
    <property type="molecule type" value="Genomic_DNA"/>
</dbReference>
<keyword evidence="4" id="KW-0539">Nucleus</keyword>
<dbReference type="InterPro" id="IPR050987">
    <property type="entry name" value="AtrR-like"/>
</dbReference>
<keyword evidence="3" id="KW-0238">DNA-binding</keyword>
<evidence type="ECO:0000256" key="2">
    <source>
        <dbReference type="ARBA" id="ARBA00022723"/>
    </source>
</evidence>
<sequence length="571" mass="65107">MTCEYVDRSQKRRKREDKEPSGAGDTVESKDATNIAKEDTQSTPKEVNQSETPAGSSDSSLANASEDSAPPQSPNVPTTSDERAVEFRFVEPHPQSISHQHSTLNDNSRASPRARNSRLSVSSLISIDDRQSKNHVCRQIKRQVMKPLSSSSIREEFTTLAALEDIELPKVWLMNYWENFGHTYPFVNLDEAREQLSKIDFQSESIIPFDIYLILAIGSITYDSRTLLEGDDKSSFEKHFSSDTIESMVEFLNLGMASPDHPSTIDNLRILLLLAVYAVVSLNEMQLWNWVGILCRSVLRLGLYRSSSTFFNRVWWSVYNLDKQTSVLMNSPSGLLDPKFVNQKFPIEVRLWPDEDLDMVNQEIARHQLLGDLLLPMLVPEVPADTNEFSLRLESWRKGATACIHRRATNVEYATAMVNIDYYYMCTEIDQLSPSESLQFTLHFLSNSFRLAIREESSAKHQIKQSLSLFWYLKFFKVVDNFLTSLRQLVALDLNRVDLGVKLTEYVSILSVMLNLSKYMVENHDIMESRLANLVFQLTEVNAKISIINVMTTEGMAALRSLNDEVRKPVT</sequence>